<dbReference type="EMBL" id="CP038228">
    <property type="protein sequence ID" value="QDI04993.1"/>
    <property type="molecule type" value="Genomic_DNA"/>
</dbReference>
<proteinExistence type="predicted"/>
<reference evidence="1 2" key="1">
    <citation type="submission" date="2019-03" db="EMBL/GenBank/DDBJ databases">
        <title>Tal1 in Xanthomonas translucens pv. cerealis Contributes to Virulence in Bacterial Leaf Streak of Wheat.</title>
        <authorList>
            <person name="Shah S.M.A."/>
            <person name="Haq F."/>
            <person name="Ma W."/>
            <person name="Xu X."/>
            <person name="Wang S."/>
            <person name="Xu Z."/>
            <person name="Zou L."/>
            <person name="Zhu B."/>
            <person name="Chen G."/>
        </authorList>
    </citation>
    <scope>NUCLEOTIDE SEQUENCE [LARGE SCALE GENOMIC DNA]</scope>
    <source>
        <strain evidence="1 2">01</strain>
    </source>
</reference>
<keyword evidence="2" id="KW-1185">Reference proteome</keyword>
<dbReference type="Proteomes" id="UP000319349">
    <property type="component" value="Chromosome"/>
</dbReference>
<sequence>MHDGRAHGLLRPRSARLGNGARRGGRLLAQYWSEGDTALALVGPATQTRMRQILPLLRGQG</sequence>
<organism evidence="1 2">
    <name type="scientific">Xanthomonas cerealis pv. cerealis</name>
    <dbReference type="NCBI Taxonomy" id="152263"/>
    <lineage>
        <taxon>Bacteria</taxon>
        <taxon>Pseudomonadati</taxon>
        <taxon>Pseudomonadota</taxon>
        <taxon>Gammaproteobacteria</taxon>
        <taxon>Lysobacterales</taxon>
        <taxon>Lysobacteraceae</taxon>
        <taxon>Xanthomonas</taxon>
        <taxon>Xanthomonas translucens group</taxon>
        <taxon>Xanthomonas cerealis</taxon>
    </lineage>
</organism>
<dbReference type="AlphaFoldDB" id="A0A514EGS8"/>
<name>A0A514EGS8_9XANT</name>
<evidence type="ECO:0000313" key="2">
    <source>
        <dbReference type="Proteomes" id="UP000319349"/>
    </source>
</evidence>
<protein>
    <submittedName>
        <fullName evidence="1">Uncharacterized protein</fullName>
    </submittedName>
</protein>
<accession>A0A514EGS8</accession>
<gene>
    <name evidence="1" type="ORF">E4A48_16030</name>
</gene>
<evidence type="ECO:0000313" key="1">
    <source>
        <dbReference type="EMBL" id="QDI04993.1"/>
    </source>
</evidence>